<dbReference type="Proteomes" id="UP000595897">
    <property type="component" value="Chromosome"/>
</dbReference>
<sequence length="1752" mass="188975">MIGHASKKKMSLLLTLVMVFSTVFSLATPQFAKAATKEVVTKIQFASSADPVADTIVVPAALPYTNTEKGYTISTNSVYKVNTGKDTMSSSGWNVVGTYWQFDFTTTGYENLSISFMPRSSGTGPRDFKVQYSTDNTNWIDVAGATYQVTKDFTVTQSFDLPSSISNVPNVQIRLVTTSTNAVTGTVASGGVSNIGNIVLSGTRVAGAIIDEVQPVVSNFATNSIVPATTDITLSSASIADVSKAASGSAIMYSVDGGANFISYTAPFTLASLGANDTKTSFNIIAYATVDGKKSDYTAFNYSTKVTTVTANPQSSAQKKGAKIKLSCVASGSSIQYSTDDGASWMPYDDSNQITLDTFPTTISAKAVIPGCVDSDVVKFNYTERKSDNYNIYFGQIHSHTDYSDGAGTCEQAFDYAKNTAKQIDFLAVTDHSNSLDNADKASIADGSMSNEWVEGHNLAKKYTDSTFVGIYAYEMTWSNGLGHMNTFDTPGFQSRTQSQYSTYSTALNNYYTTLKTQPQSISQFNHPGTTFGDFSDFDHYDADIDKLISLIEVGNGEGAIGSAGYFPSYEYYTRALDKGWHVSPTNNQDNHKGYWGDANTARTVVLADSLTESNIYDALRNMRTYATEDNDLEIQYTLNGEVMGTILDSTPDTANIQVDVKDPTDKEVGKVEVIVNGGLSVASDNVTSNEGTVNFKLPADYSYYYIRVTEPDGNIAVTAPVWAGKVDAVGISKVSTKAVLPVKGEAVDINTDLFNNESSDFQVESIEYSVGDKVIHTVDLSKEGLTTIPALTKKAYSFNYTYNEAGAISVNVALKGKLNGVEKIFKNVLKLNYVDPSMVTNVVVDGTHYNDYVAGNYGGSMINFSSLAASDNIKVNIVKDKITKDILDTCNLLIISAPAKKNGTSNTGAYSISHFDNDFINLVKAYTEKGGTLIVCGAADYQDTADGQTSTELNKLLSAIGATTRVNNDEAYDAKNNGGQAYRLYLEAIDRDSEFTNDITKEQKYSAYSGCTVKVDENSVKSGQTQCLVKGYDTTYSINSKTAGDAPDETVALNGTVVQPGNTVMLAKEKLSSGSNVFVSSTVFMSDYEVKVLDNASDVPYANRNIIQNILETNKKQVKVSNISEARSGNKGDIFCVEGTVTAGTVQGNAFFDTIYIEDKTGGINIFPINEGVIEVGQKVKVVGYLDEYLGDKELRVISATVTDKSKNPVAPTVMTTKEAMDYNKNGGKLVKVSGTITDVIRKNGVVETIKVKDASGIEARVFVDGYVLYSDSNSKKLEDIAVVGNKINAVGLVSYDPDGVRLRVRDRSEIILASDAQAGNTSGSDSSANNGVTTEKIDSITNTKIITTVKTTTDANGNTVTTTKEVSKDMKTGEVIGTVIKTVSKDSKTGTTVSTEVKMDRNDKVTNANAIVEVNESNHSNKNGVAAINSEFITTALTEAANNTTESVPLMVSIHTPTESIVNALADKDVTKVDYSITLPSAITSNSKIVIKDITIDKTVINNAKNNRKNLSFEMKDENGKELFTWSFDGKTLHNSKKGVTVVNVMMQVKALKDENDIDNFVRSYLSDNSRDQAVVLEFNHSGILPDTAKVKVYVGDQNGMKPGSKVYIYYYNEQAKSGSKLKNGKRLDEGSSVAKTIDQQGYISIDLRHCSSYVVLPVKADTKITASLFEQMNVLKSKTLHVKKTVNVNLSLPIEAEGAKVTYKTSNKDIATVSKTGKITAKKAGFVTITTTVTVNGISHSFKTKIAVK</sequence>
<dbReference type="SUPFAM" id="SSF49785">
    <property type="entry name" value="Galactose-binding domain-like"/>
    <property type="match status" value="1"/>
</dbReference>
<proteinExistence type="predicted"/>
<name>A0A7R7ENR6_9FIRM</name>
<dbReference type="KEGG" id="ahb:bsdtb5_35600"/>
<dbReference type="InterPro" id="IPR003343">
    <property type="entry name" value="Big_2"/>
</dbReference>
<dbReference type="NCBIfam" id="NF038032">
    <property type="entry name" value="CehA_McbA_metalo"/>
    <property type="match status" value="1"/>
</dbReference>
<dbReference type="Pfam" id="PF02368">
    <property type="entry name" value="Big_2"/>
    <property type="match status" value="1"/>
</dbReference>
<feature type="domain" description="BIG2" evidence="2">
    <location>
        <begin position="1679"/>
        <end position="1737"/>
    </location>
</feature>
<keyword evidence="1" id="KW-0732">Signal</keyword>
<dbReference type="InterPro" id="IPR008979">
    <property type="entry name" value="Galactose-bd-like_sf"/>
</dbReference>
<dbReference type="Gene3D" id="2.60.40.10">
    <property type="entry name" value="Immunoglobulins"/>
    <property type="match status" value="1"/>
</dbReference>
<dbReference type="SUPFAM" id="SSF49373">
    <property type="entry name" value="Invasin/intimin cell-adhesion fragments"/>
    <property type="match status" value="1"/>
</dbReference>
<dbReference type="Gene3D" id="3.20.20.140">
    <property type="entry name" value="Metal-dependent hydrolases"/>
    <property type="match status" value="1"/>
</dbReference>
<evidence type="ECO:0000313" key="4">
    <source>
        <dbReference type="Proteomes" id="UP000595897"/>
    </source>
</evidence>
<dbReference type="Gene3D" id="2.60.120.260">
    <property type="entry name" value="Galactose-binding domain-like"/>
    <property type="match status" value="1"/>
</dbReference>
<dbReference type="Gene3D" id="2.60.40.1080">
    <property type="match status" value="1"/>
</dbReference>
<organism evidence="3 4">
    <name type="scientific">Anaeromicropila herbilytica</name>
    <dbReference type="NCBI Taxonomy" id="2785025"/>
    <lineage>
        <taxon>Bacteria</taxon>
        <taxon>Bacillati</taxon>
        <taxon>Bacillota</taxon>
        <taxon>Clostridia</taxon>
        <taxon>Lachnospirales</taxon>
        <taxon>Lachnospiraceae</taxon>
        <taxon>Anaeromicropila</taxon>
    </lineage>
</organism>
<accession>A0A7R7ENR6</accession>
<evidence type="ECO:0000259" key="2">
    <source>
        <dbReference type="Pfam" id="PF02368"/>
    </source>
</evidence>
<protein>
    <recommendedName>
        <fullName evidence="2">BIG2 domain-containing protein</fullName>
    </recommendedName>
</protein>
<reference evidence="3 4" key="1">
    <citation type="submission" date="2020-11" db="EMBL/GenBank/DDBJ databases">
        <title>Draft genome sequencing of a Lachnospiraceae strain isolated from anoxic soil subjected to BSD treatment.</title>
        <authorList>
            <person name="Uek A."/>
            <person name="Tonouchi A."/>
        </authorList>
    </citation>
    <scope>NUCLEOTIDE SEQUENCE [LARGE SCALE GENOMIC DNA]</scope>
    <source>
        <strain evidence="3 4">TB5</strain>
    </source>
</reference>
<evidence type="ECO:0000313" key="3">
    <source>
        <dbReference type="EMBL" id="BCN32265.1"/>
    </source>
</evidence>
<dbReference type="InterPro" id="IPR008964">
    <property type="entry name" value="Invasin/intimin_cell_adhesion"/>
</dbReference>
<gene>
    <name evidence="3" type="ORF">bsdtb5_35600</name>
</gene>
<keyword evidence="4" id="KW-1185">Reference proteome</keyword>
<feature type="chain" id="PRO_5032563570" description="BIG2 domain-containing protein" evidence="1">
    <location>
        <begin position="35"/>
        <end position="1752"/>
    </location>
</feature>
<evidence type="ECO:0000256" key="1">
    <source>
        <dbReference type="SAM" id="SignalP"/>
    </source>
</evidence>
<dbReference type="SUPFAM" id="SSF89550">
    <property type="entry name" value="PHP domain-like"/>
    <property type="match status" value="1"/>
</dbReference>
<dbReference type="InterPro" id="IPR013783">
    <property type="entry name" value="Ig-like_fold"/>
</dbReference>
<dbReference type="RefSeq" id="WP_271713321.1">
    <property type="nucleotide sequence ID" value="NZ_AP024169.1"/>
</dbReference>
<dbReference type="EMBL" id="AP024169">
    <property type="protein sequence ID" value="BCN32265.1"/>
    <property type="molecule type" value="Genomic_DNA"/>
</dbReference>
<feature type="signal peptide" evidence="1">
    <location>
        <begin position="1"/>
        <end position="34"/>
    </location>
</feature>
<dbReference type="InterPro" id="IPR016195">
    <property type="entry name" value="Pol/histidinol_Pase-like"/>
</dbReference>